<evidence type="ECO:0000256" key="2">
    <source>
        <dbReference type="ARBA" id="ARBA00006906"/>
    </source>
</evidence>
<comment type="similarity">
    <text evidence="2">Belongs to the KHG/KDPG aldolase family.</text>
</comment>
<keyword evidence="5" id="KW-0119">Carbohydrate metabolism</keyword>
<evidence type="ECO:0000256" key="4">
    <source>
        <dbReference type="ARBA" id="ARBA00023239"/>
    </source>
</evidence>
<proteinExistence type="inferred from homology"/>
<dbReference type="InterPro" id="IPR000887">
    <property type="entry name" value="Aldlse_KDPG_KHG"/>
</dbReference>
<evidence type="ECO:0000313" key="6">
    <source>
        <dbReference type="EMBL" id="MBZ6075045.1"/>
    </source>
</evidence>
<gene>
    <name evidence="6" type="ORF">K9B37_01875</name>
</gene>
<dbReference type="Gene3D" id="3.20.20.70">
    <property type="entry name" value="Aldolase class I"/>
    <property type="match status" value="1"/>
</dbReference>
<comment type="caution">
    <text evidence="6">The sequence shown here is derived from an EMBL/GenBank/DDBJ whole genome shotgun (WGS) entry which is preliminary data.</text>
</comment>
<evidence type="ECO:0000256" key="5">
    <source>
        <dbReference type="ARBA" id="ARBA00023277"/>
    </source>
</evidence>
<dbReference type="InterPro" id="IPR013785">
    <property type="entry name" value="Aldolase_TIM"/>
</dbReference>
<evidence type="ECO:0000256" key="1">
    <source>
        <dbReference type="ARBA" id="ARBA00004761"/>
    </source>
</evidence>
<evidence type="ECO:0000313" key="7">
    <source>
        <dbReference type="Proteomes" id="UP000704176"/>
    </source>
</evidence>
<keyword evidence="7" id="KW-1185">Reference proteome</keyword>
<keyword evidence="4" id="KW-0456">Lyase</keyword>
<organism evidence="6 7">
    <name type="scientific">Microvirga puerhi</name>
    <dbReference type="NCBI Taxonomy" id="2876078"/>
    <lineage>
        <taxon>Bacteria</taxon>
        <taxon>Pseudomonadati</taxon>
        <taxon>Pseudomonadota</taxon>
        <taxon>Alphaproteobacteria</taxon>
        <taxon>Hyphomicrobiales</taxon>
        <taxon>Methylobacteriaceae</taxon>
        <taxon>Microvirga</taxon>
    </lineage>
</organism>
<accession>A0ABS7VIX1</accession>
<dbReference type="RefSeq" id="WP_224311083.1">
    <property type="nucleotide sequence ID" value="NZ_JAIRBM010000001.1"/>
</dbReference>
<dbReference type="Proteomes" id="UP000704176">
    <property type="component" value="Unassembled WGS sequence"/>
</dbReference>
<evidence type="ECO:0000256" key="3">
    <source>
        <dbReference type="ARBA" id="ARBA00011233"/>
    </source>
</evidence>
<dbReference type="CDD" id="cd00452">
    <property type="entry name" value="KDPG_aldolase"/>
    <property type="match status" value="1"/>
</dbReference>
<comment type="pathway">
    <text evidence="1">Carbohydrate acid metabolism.</text>
</comment>
<name>A0ABS7VIX1_9HYPH</name>
<dbReference type="EMBL" id="JAIRBM010000001">
    <property type="protein sequence ID" value="MBZ6075045.1"/>
    <property type="molecule type" value="Genomic_DNA"/>
</dbReference>
<sequence length="208" mass="22068">MFRDYLTDLPLIAILRGLRPESAEAVGHVLVEAGFRIIEVPLNSPDPFRSIEILAKTMPREVLVGAGTVLDTEKVDGVHDVGGKLIVMPHADLDVIRHAKQQGLACTPGVATPTEAFAALKAGADAIKIFPAEAAPPPVVKAWRAVLPKETIVLPVGGIKPETMKSYTDAGANGFGLGSALFTPSMSVEDIGRNARAFATAWRDLRQG</sequence>
<dbReference type="PANTHER" id="PTHR30246:SF1">
    <property type="entry name" value="2-DEHYDRO-3-DEOXY-6-PHOSPHOGALACTONATE ALDOLASE-RELATED"/>
    <property type="match status" value="1"/>
</dbReference>
<dbReference type="SUPFAM" id="SSF51569">
    <property type="entry name" value="Aldolase"/>
    <property type="match status" value="1"/>
</dbReference>
<reference evidence="6 7" key="1">
    <citation type="submission" date="2021-09" db="EMBL/GenBank/DDBJ databases">
        <title>The complete genome sequence of a new microorganism.</title>
        <authorList>
            <person name="Zi Z."/>
        </authorList>
    </citation>
    <scope>NUCLEOTIDE SEQUENCE [LARGE SCALE GENOMIC DNA]</scope>
    <source>
        <strain evidence="6 7">WGZ8</strain>
    </source>
</reference>
<dbReference type="NCBIfam" id="NF006600">
    <property type="entry name" value="PRK09140.1"/>
    <property type="match status" value="1"/>
</dbReference>
<dbReference type="PANTHER" id="PTHR30246">
    <property type="entry name" value="2-KETO-3-DEOXY-6-PHOSPHOGLUCONATE ALDOLASE"/>
    <property type="match status" value="1"/>
</dbReference>
<dbReference type="Pfam" id="PF01081">
    <property type="entry name" value="Aldolase"/>
    <property type="match status" value="1"/>
</dbReference>
<comment type="subunit">
    <text evidence="3">Homotrimer.</text>
</comment>
<protein>
    <submittedName>
        <fullName evidence="6">2-dehydro-3-deoxy-6-phosphogalactonate aldolase</fullName>
    </submittedName>
</protein>